<evidence type="ECO:0000313" key="2">
    <source>
        <dbReference type="EMBL" id="RNE96575.1"/>
    </source>
</evidence>
<evidence type="ECO:0000313" key="3">
    <source>
        <dbReference type="Proteomes" id="UP000284403"/>
    </source>
</evidence>
<evidence type="ECO:0000256" key="1">
    <source>
        <dbReference type="SAM" id="Phobius"/>
    </source>
</evidence>
<name>A0A3R7KL25_9TRYP</name>
<comment type="caution">
    <text evidence="2">The sequence shown here is derived from an EMBL/GenBank/DDBJ whole genome shotgun (WGS) entry which is preliminary data.</text>
</comment>
<proteinExistence type="predicted"/>
<dbReference type="OrthoDB" id="273053at2759"/>
<organism evidence="2 3">
    <name type="scientific">Trypanosoma conorhini</name>
    <dbReference type="NCBI Taxonomy" id="83891"/>
    <lineage>
        <taxon>Eukaryota</taxon>
        <taxon>Discoba</taxon>
        <taxon>Euglenozoa</taxon>
        <taxon>Kinetoplastea</taxon>
        <taxon>Metakinetoplastina</taxon>
        <taxon>Trypanosomatida</taxon>
        <taxon>Trypanosomatidae</taxon>
        <taxon>Trypanosoma</taxon>
    </lineage>
</organism>
<keyword evidence="1" id="KW-0472">Membrane</keyword>
<protein>
    <submittedName>
        <fullName evidence="2">Uncharacterized protein</fullName>
    </submittedName>
</protein>
<sequence length="458" mass="49710">MPLADGMQVVRWNLVVSVLALGISFVAVNVYLTAEHKLSFEEPEARVPYFARASGVHLVTLPSPLNDLTLLAANPFGAADVAHKMMRFFTKNVTTACSGGKNGSTGFRSESVIMAELLSSAPASPGGVAKLLHLCSANSCVGPYLSQLHVRRAKKVLGRSIDVHALVYGDALVGRTVEGDLAKRGVLIPTHNYLPIGESAMPLQGVISEANSTNTVEATCLVKENRCQYRIWDKDTPPQLSAQLLPFHLVSFGNLPLSKTLFDVVHIDVNSDETLAVICFLRGVLASVSRPAHIYLAVYPSTLLEHLLILVDDLREKAHYNVSLTGGRCLASCATSAVSSVEPLRKLLRVESPQTLSRPNLRGYAMEPLCMLFLSQVFDSLPQLMKHASPIEKERAMATFLFESQAGSGPTVAKPDTSGMWGVLNYLLLAVPFVVVGLLIWGLVRGQYRLRVVKKTAR</sequence>
<gene>
    <name evidence="2" type="ORF">Tco025E_09704</name>
</gene>
<feature type="transmembrane region" description="Helical" evidence="1">
    <location>
        <begin position="12"/>
        <end position="32"/>
    </location>
</feature>
<reference evidence="2 3" key="1">
    <citation type="journal article" date="2018" name="BMC Genomics">
        <title>Genomic comparison of Trypanosoma conorhini and Trypanosoma rangeli to Trypanosoma cruzi strains of high and low virulence.</title>
        <authorList>
            <person name="Bradwell K.R."/>
            <person name="Koparde V.N."/>
            <person name="Matveyev A.V."/>
            <person name="Serrano M.G."/>
            <person name="Alves J.M."/>
            <person name="Parikh H."/>
            <person name="Huang B."/>
            <person name="Lee V."/>
            <person name="Espinosa-Alvarez O."/>
            <person name="Ortiz P.A."/>
            <person name="Costa-Martins A.G."/>
            <person name="Teixeira M.M."/>
            <person name="Buck G.A."/>
        </authorList>
    </citation>
    <scope>NUCLEOTIDE SEQUENCE [LARGE SCALE GENOMIC DNA]</scope>
    <source>
        <strain evidence="2 3">025E</strain>
    </source>
</reference>
<dbReference type="EMBL" id="MKKU01001244">
    <property type="protein sequence ID" value="RNE96575.1"/>
    <property type="molecule type" value="Genomic_DNA"/>
</dbReference>
<keyword evidence="1" id="KW-0812">Transmembrane</keyword>
<dbReference type="Proteomes" id="UP000284403">
    <property type="component" value="Unassembled WGS sequence"/>
</dbReference>
<keyword evidence="1" id="KW-1133">Transmembrane helix</keyword>
<feature type="transmembrane region" description="Helical" evidence="1">
    <location>
        <begin position="423"/>
        <end position="444"/>
    </location>
</feature>
<dbReference type="AlphaFoldDB" id="A0A3R7KL25"/>
<dbReference type="RefSeq" id="XP_029223375.1">
    <property type="nucleotide sequence ID" value="XM_029376514.1"/>
</dbReference>
<keyword evidence="3" id="KW-1185">Reference proteome</keyword>
<dbReference type="GeneID" id="40323315"/>
<accession>A0A3R7KL25</accession>